<evidence type="ECO:0000256" key="1">
    <source>
        <dbReference type="SAM" id="Coils"/>
    </source>
</evidence>
<evidence type="ECO:0000313" key="3">
    <source>
        <dbReference type="EMBL" id="ABM69348.1"/>
    </source>
</evidence>
<accession>A2BNI7</accession>
<feature type="coiled-coil region" evidence="1">
    <location>
        <begin position="390"/>
        <end position="424"/>
    </location>
</feature>
<dbReference type="OrthoDB" id="538081at2"/>
<proteinExistence type="predicted"/>
<dbReference type="KEGG" id="pmb:A9601_00601"/>
<keyword evidence="1" id="KW-0175">Coiled coil</keyword>
<dbReference type="RefSeq" id="WP_011817538.1">
    <property type="nucleotide sequence ID" value="NC_008816.1"/>
</dbReference>
<dbReference type="InterPro" id="IPR045584">
    <property type="entry name" value="Pilin-like"/>
</dbReference>
<keyword evidence="2" id="KW-0732">Signal</keyword>
<organism evidence="3 4">
    <name type="scientific">Prochlorococcus marinus (strain AS9601)</name>
    <dbReference type="NCBI Taxonomy" id="146891"/>
    <lineage>
        <taxon>Bacteria</taxon>
        <taxon>Bacillati</taxon>
        <taxon>Cyanobacteriota</taxon>
        <taxon>Cyanophyceae</taxon>
        <taxon>Synechococcales</taxon>
        <taxon>Prochlorococcaceae</taxon>
        <taxon>Prochlorococcus</taxon>
    </lineage>
</organism>
<dbReference type="EMBL" id="CP000551">
    <property type="protein sequence ID" value="ABM69348.1"/>
    <property type="molecule type" value="Genomic_DNA"/>
</dbReference>
<feature type="signal peptide" evidence="2">
    <location>
        <begin position="1"/>
        <end position="23"/>
    </location>
</feature>
<dbReference type="Gene3D" id="3.30.1300.30">
    <property type="entry name" value="GSPII I/J protein-like"/>
    <property type="match status" value="1"/>
</dbReference>
<reference evidence="3 4" key="1">
    <citation type="journal article" date="2007" name="PLoS Genet.">
        <title>Patterns and implications of gene gain and loss in the evolution of Prochlorococcus.</title>
        <authorList>
            <person name="Kettler G.C."/>
            <person name="Martiny A.C."/>
            <person name="Huang K."/>
            <person name="Zucker J."/>
            <person name="Coleman M.L."/>
            <person name="Rodrigue S."/>
            <person name="Chen F."/>
            <person name="Lapidus A."/>
            <person name="Ferriera S."/>
            <person name="Johnson J."/>
            <person name="Steglich C."/>
            <person name="Church G.M."/>
            <person name="Richardson P."/>
            <person name="Chisholm S.W."/>
        </authorList>
    </citation>
    <scope>NUCLEOTIDE SEQUENCE [LARGE SCALE GENOMIC DNA]</scope>
    <source>
        <strain evidence="3 4">AS9601</strain>
    </source>
</reference>
<dbReference type="AlphaFoldDB" id="A2BNI7"/>
<dbReference type="SUPFAM" id="SSF54523">
    <property type="entry name" value="Pili subunits"/>
    <property type="match status" value="1"/>
</dbReference>
<dbReference type="Proteomes" id="UP000002590">
    <property type="component" value="Chromosome"/>
</dbReference>
<feature type="chain" id="PRO_5002642771" evidence="2">
    <location>
        <begin position="24"/>
        <end position="440"/>
    </location>
</feature>
<gene>
    <name evidence="3" type="ordered locus">A9601_00601</name>
</gene>
<evidence type="ECO:0000313" key="4">
    <source>
        <dbReference type="Proteomes" id="UP000002590"/>
    </source>
</evidence>
<name>A2BNI7_PROMS</name>
<protein>
    <submittedName>
        <fullName evidence="3">Uncharacterized protein</fullName>
    </submittedName>
</protein>
<evidence type="ECO:0000256" key="2">
    <source>
        <dbReference type="SAM" id="SignalP"/>
    </source>
</evidence>
<sequence length="440" mass="46898">MKKLLAFSLISSSIFLGINTLNAEEYEAFGIDYSGDASIGNRVWGVLDGQKTLLSTKVFDNNGWTPAESYINAKTGEIMVRGAGTKFHAYNWKTDTWRDISDNGNFQKYFVKPMSVGTTADSSIQIGADANDIDVVEDGLNIDGAAVITKNTDGSIQLGADGNDIDVVEDGLNIDGAAVITKNTDGSIQLGADGNDIDVVADGLNIDGTAVITKNADGTIQIGTDENDIDITSEGLAIDGEPLITKKANGELHIGKNSWITKEENGRQKVYAKDANGNPIPIDYTNGTKLLINGRDVEQSINNVGALSAALTGLPTVPTDTTLACGLGTGTHGGDFAFSGGCASKVNDKLSINYAASMTMPGQDYAGDFEDTFSARAGFVWKLGKATKPIQISMNEKENFETKIKTLEEKNKQLLARLERLEKVALGDLKSKDLAVYKLK</sequence>
<dbReference type="HOGENOM" id="CLU_622354_0_0_3"/>
<dbReference type="eggNOG" id="ENOG5033H3C">
    <property type="taxonomic scope" value="Bacteria"/>
</dbReference>